<feature type="compositionally biased region" description="Basic and acidic residues" evidence="1">
    <location>
        <begin position="7"/>
        <end position="24"/>
    </location>
</feature>
<dbReference type="EMBL" id="JAPCXB010000056">
    <property type="protein sequence ID" value="KAJ1611658.1"/>
    <property type="molecule type" value="Genomic_DNA"/>
</dbReference>
<feature type="region of interest" description="Disordered" evidence="1">
    <location>
        <begin position="1"/>
        <end position="78"/>
    </location>
</feature>
<reference evidence="2" key="1">
    <citation type="submission" date="2022-10" db="EMBL/GenBank/DDBJ databases">
        <title>Adaptive evolution leads to modifications in subtelomeric GC content in a zoonotic Cryptosporidium species.</title>
        <authorList>
            <person name="Li J."/>
            <person name="Feng Y."/>
            <person name="Xiao L."/>
        </authorList>
    </citation>
    <scope>NUCLEOTIDE SEQUENCE</scope>
    <source>
        <strain evidence="2">25894</strain>
    </source>
</reference>
<sequence length="119" mass="13008">MLSSSDGRTDFPFDKALESPHNSDDEVPPPIPKRKKPVSPKSKSNEGCDSNTKSSDSSAPFGDDPNETPPPKSIEERLANQLSALDLLMREMESDFGVGNTDSQNSVDDPSDMEDDVFY</sequence>
<proteinExistence type="predicted"/>
<feature type="compositionally biased region" description="Acidic residues" evidence="1">
    <location>
        <begin position="109"/>
        <end position="119"/>
    </location>
</feature>
<keyword evidence="3" id="KW-1185">Reference proteome</keyword>
<evidence type="ECO:0000313" key="2">
    <source>
        <dbReference type="EMBL" id="KAJ1611658.1"/>
    </source>
</evidence>
<feature type="compositionally biased region" description="Polar residues" evidence="1">
    <location>
        <begin position="45"/>
        <end position="58"/>
    </location>
</feature>
<dbReference type="Proteomes" id="UP001071777">
    <property type="component" value="Unassembled WGS sequence"/>
</dbReference>
<accession>A0ABQ8P805</accession>
<evidence type="ECO:0000256" key="1">
    <source>
        <dbReference type="SAM" id="MobiDB-lite"/>
    </source>
</evidence>
<comment type="caution">
    <text evidence="2">The sequence shown here is derived from an EMBL/GenBank/DDBJ whole genome shotgun (WGS) entry which is preliminary data.</text>
</comment>
<feature type="region of interest" description="Disordered" evidence="1">
    <location>
        <begin position="93"/>
        <end position="119"/>
    </location>
</feature>
<evidence type="ECO:0000313" key="3">
    <source>
        <dbReference type="Proteomes" id="UP001071777"/>
    </source>
</evidence>
<gene>
    <name evidence="2" type="ORF">OJ252_1485</name>
</gene>
<protein>
    <submittedName>
        <fullName evidence="2">Uncharacterized protein</fullName>
    </submittedName>
</protein>
<organism evidence="2 3">
    <name type="scientific">Cryptosporidium canis</name>
    <dbReference type="NCBI Taxonomy" id="195482"/>
    <lineage>
        <taxon>Eukaryota</taxon>
        <taxon>Sar</taxon>
        <taxon>Alveolata</taxon>
        <taxon>Apicomplexa</taxon>
        <taxon>Conoidasida</taxon>
        <taxon>Coccidia</taxon>
        <taxon>Eucoccidiorida</taxon>
        <taxon>Eimeriorina</taxon>
        <taxon>Cryptosporidiidae</taxon>
        <taxon>Cryptosporidium</taxon>
    </lineage>
</organism>
<name>A0ABQ8P805_9CRYT</name>